<dbReference type="Gene3D" id="4.10.1000.10">
    <property type="entry name" value="Zinc finger, CCCH-type"/>
    <property type="match status" value="1"/>
</dbReference>
<dbReference type="PROSITE" id="PS50103">
    <property type="entry name" value="ZF_C3H1"/>
    <property type="match status" value="1"/>
</dbReference>
<evidence type="ECO:0000256" key="4">
    <source>
        <dbReference type="ARBA" id="ARBA00022833"/>
    </source>
</evidence>
<keyword evidence="3 5" id="KW-0863">Zinc-finger</keyword>
<protein>
    <recommendedName>
        <fullName evidence="7">C3H1-type domain-containing protein</fullName>
    </recommendedName>
</protein>
<dbReference type="PANTHER" id="PTHR12547:SF18">
    <property type="entry name" value="PROTEIN TIS11"/>
    <property type="match status" value="1"/>
</dbReference>
<keyword evidence="9" id="KW-1185">Reference proteome</keyword>
<keyword evidence="2" id="KW-0677">Repeat</keyword>
<evidence type="ECO:0000256" key="6">
    <source>
        <dbReference type="SAM" id="MobiDB-lite"/>
    </source>
</evidence>
<keyword evidence="4 5" id="KW-0862">Zinc</keyword>
<dbReference type="GO" id="GO:0003729">
    <property type="term" value="F:mRNA binding"/>
    <property type="evidence" value="ECO:0007669"/>
    <property type="project" value="InterPro"/>
</dbReference>
<evidence type="ECO:0000259" key="7">
    <source>
        <dbReference type="PROSITE" id="PS50103"/>
    </source>
</evidence>
<feature type="region of interest" description="Disordered" evidence="6">
    <location>
        <begin position="229"/>
        <end position="254"/>
    </location>
</feature>
<dbReference type="InterPro" id="IPR045877">
    <property type="entry name" value="ZFP36-like"/>
</dbReference>
<keyword evidence="1 5" id="KW-0479">Metal-binding</keyword>
<reference evidence="9" key="2">
    <citation type="submission" date="2009-11" db="EMBL/GenBank/DDBJ databases">
        <title>The Genome Sequence of Allomyces macrogynus strain ATCC 38327.</title>
        <authorList>
            <consortium name="The Broad Institute Genome Sequencing Platform"/>
            <person name="Russ C."/>
            <person name="Cuomo C."/>
            <person name="Shea T."/>
            <person name="Young S.K."/>
            <person name="Zeng Q."/>
            <person name="Koehrsen M."/>
            <person name="Haas B."/>
            <person name="Borodovsky M."/>
            <person name="Guigo R."/>
            <person name="Alvarado L."/>
            <person name="Berlin A."/>
            <person name="Borenstein D."/>
            <person name="Chen Z."/>
            <person name="Engels R."/>
            <person name="Freedman E."/>
            <person name="Gellesch M."/>
            <person name="Goldberg J."/>
            <person name="Griggs A."/>
            <person name="Gujja S."/>
            <person name="Heiman D."/>
            <person name="Hepburn T."/>
            <person name="Howarth C."/>
            <person name="Jen D."/>
            <person name="Larson L."/>
            <person name="Lewis B."/>
            <person name="Mehta T."/>
            <person name="Park D."/>
            <person name="Pearson M."/>
            <person name="Roberts A."/>
            <person name="Saif S."/>
            <person name="Shenoy N."/>
            <person name="Sisk P."/>
            <person name="Stolte C."/>
            <person name="Sykes S."/>
            <person name="Walk T."/>
            <person name="White J."/>
            <person name="Yandava C."/>
            <person name="Burger G."/>
            <person name="Gray M.W."/>
            <person name="Holland P.W.H."/>
            <person name="King N."/>
            <person name="Lang F.B.F."/>
            <person name="Roger A.J."/>
            <person name="Ruiz-Trillo I."/>
            <person name="Lander E."/>
            <person name="Nusbaum C."/>
        </authorList>
    </citation>
    <scope>NUCLEOTIDE SEQUENCE [LARGE SCALE GENOMIC DNA]</scope>
    <source>
        <strain evidence="9">ATCC 38327</strain>
    </source>
</reference>
<name>A0A0L0SA10_ALLM3</name>
<evidence type="ECO:0000256" key="3">
    <source>
        <dbReference type="ARBA" id="ARBA00022771"/>
    </source>
</evidence>
<feature type="region of interest" description="Disordered" evidence="6">
    <location>
        <begin position="314"/>
        <end position="346"/>
    </location>
</feature>
<reference evidence="8 9" key="1">
    <citation type="submission" date="2009-11" db="EMBL/GenBank/DDBJ databases">
        <title>Annotation of Allomyces macrogynus ATCC 38327.</title>
        <authorList>
            <consortium name="The Broad Institute Genome Sequencing Platform"/>
            <person name="Russ C."/>
            <person name="Cuomo C."/>
            <person name="Burger G."/>
            <person name="Gray M.W."/>
            <person name="Holland P.W.H."/>
            <person name="King N."/>
            <person name="Lang F.B.F."/>
            <person name="Roger A.J."/>
            <person name="Ruiz-Trillo I."/>
            <person name="Young S.K."/>
            <person name="Zeng Q."/>
            <person name="Gargeya S."/>
            <person name="Fitzgerald M."/>
            <person name="Haas B."/>
            <person name="Abouelleil A."/>
            <person name="Alvarado L."/>
            <person name="Arachchi H.M."/>
            <person name="Berlin A."/>
            <person name="Chapman S.B."/>
            <person name="Gearin G."/>
            <person name="Goldberg J."/>
            <person name="Griggs A."/>
            <person name="Gujja S."/>
            <person name="Hansen M."/>
            <person name="Heiman D."/>
            <person name="Howarth C."/>
            <person name="Larimer J."/>
            <person name="Lui A."/>
            <person name="MacDonald P.J.P."/>
            <person name="McCowen C."/>
            <person name="Montmayeur A."/>
            <person name="Murphy C."/>
            <person name="Neiman D."/>
            <person name="Pearson M."/>
            <person name="Priest M."/>
            <person name="Roberts A."/>
            <person name="Saif S."/>
            <person name="Shea T."/>
            <person name="Sisk P."/>
            <person name="Stolte C."/>
            <person name="Sykes S."/>
            <person name="Wortman J."/>
            <person name="Nusbaum C."/>
            <person name="Birren B."/>
        </authorList>
    </citation>
    <scope>NUCLEOTIDE SEQUENCE [LARGE SCALE GENOMIC DNA]</scope>
    <source>
        <strain evidence="8 9">ATCC 38327</strain>
    </source>
</reference>
<feature type="compositionally biased region" description="Pro residues" evidence="6">
    <location>
        <begin position="314"/>
        <end position="342"/>
    </location>
</feature>
<dbReference type="InterPro" id="IPR000571">
    <property type="entry name" value="Znf_CCCH"/>
</dbReference>
<dbReference type="PANTHER" id="PTHR12547">
    <property type="entry name" value="CCCH ZINC FINGER/TIS11-RELATED"/>
    <property type="match status" value="1"/>
</dbReference>
<dbReference type="Pfam" id="PF00642">
    <property type="entry name" value="zf-CCCH"/>
    <property type="match status" value="1"/>
</dbReference>
<dbReference type="FunFam" id="4.10.1000.10:FF:000003">
    <property type="entry name" value="Zinc finger CCCH domain-containing protein"/>
    <property type="match status" value="1"/>
</dbReference>
<dbReference type="GO" id="GO:0051252">
    <property type="term" value="P:regulation of RNA metabolic process"/>
    <property type="evidence" value="ECO:0007669"/>
    <property type="project" value="UniProtKB-ARBA"/>
</dbReference>
<evidence type="ECO:0000313" key="9">
    <source>
        <dbReference type="Proteomes" id="UP000054350"/>
    </source>
</evidence>
<feature type="compositionally biased region" description="Low complexity" evidence="6">
    <location>
        <begin position="235"/>
        <end position="254"/>
    </location>
</feature>
<evidence type="ECO:0000313" key="8">
    <source>
        <dbReference type="EMBL" id="KNE59277.1"/>
    </source>
</evidence>
<dbReference type="AlphaFoldDB" id="A0A0L0SA10"/>
<evidence type="ECO:0000256" key="2">
    <source>
        <dbReference type="ARBA" id="ARBA00022737"/>
    </source>
</evidence>
<dbReference type="Proteomes" id="UP000054350">
    <property type="component" value="Unassembled WGS sequence"/>
</dbReference>
<feature type="domain" description="C3H1-type" evidence="7">
    <location>
        <begin position="357"/>
        <end position="386"/>
    </location>
</feature>
<dbReference type="EMBL" id="GG745334">
    <property type="protein sequence ID" value="KNE59277.1"/>
    <property type="molecule type" value="Genomic_DNA"/>
</dbReference>
<evidence type="ECO:0000256" key="1">
    <source>
        <dbReference type="ARBA" id="ARBA00022723"/>
    </source>
</evidence>
<organism evidence="8 9">
    <name type="scientific">Allomyces macrogynus (strain ATCC 38327)</name>
    <name type="common">Allomyces javanicus var. macrogynus</name>
    <dbReference type="NCBI Taxonomy" id="578462"/>
    <lineage>
        <taxon>Eukaryota</taxon>
        <taxon>Fungi</taxon>
        <taxon>Fungi incertae sedis</taxon>
        <taxon>Blastocladiomycota</taxon>
        <taxon>Blastocladiomycetes</taxon>
        <taxon>Blastocladiales</taxon>
        <taxon>Blastocladiaceae</taxon>
        <taxon>Allomyces</taxon>
    </lineage>
</organism>
<dbReference type="STRING" id="578462.A0A0L0SA10"/>
<feature type="zinc finger region" description="C3H1-type" evidence="5">
    <location>
        <begin position="357"/>
        <end position="386"/>
    </location>
</feature>
<dbReference type="InterPro" id="IPR036855">
    <property type="entry name" value="Znf_CCCH_sf"/>
</dbReference>
<dbReference type="GO" id="GO:0010468">
    <property type="term" value="P:regulation of gene expression"/>
    <property type="evidence" value="ECO:0007669"/>
    <property type="project" value="UniProtKB-ARBA"/>
</dbReference>
<dbReference type="VEuPathDB" id="FungiDB:AMAG_18139"/>
<accession>A0A0L0SA10</accession>
<dbReference type="eggNOG" id="KOG1677">
    <property type="taxonomic scope" value="Eukaryota"/>
</dbReference>
<sequence length="429" mass="44779">MSTLHATRPSAVGCLFYTKSAPMGTGSTVSTDLVYLLLAAQGPVPPPPSSMVPRRRAGFDAPPHPRAVSESAKRWAPSFAQMDEHHASVADAVMDLARDLQLPVDDCHIDPGFHYDIGFGGSGHLQYVLVRVDLPASAANQNHVLDPTNTLLAAPRHAFYRARAVHSWVVFDACAALAEAGVTVRPAKGLSSVLRRALEYLVKSGSCVPATPARPPGLKLHHAAPLTKPFDDALTTPGSPASTATGPPSTPSMTTFMPPHGRMPSPAAPLFVLSIGLGLVAPNAHTHFAAFAMRPVPTYPVALVPGLMPPPPPPAAVLASPPPSSPTGSPPGFPSQPLPSPRAPAAAPTSITAESVLYKTRLCERYATQRGQCPYGAQCTFAHGEGDLRGGLARAAAEVAARAAANPRLRTRLCDNLGRGVISRTACMS</sequence>
<dbReference type="GO" id="GO:0008270">
    <property type="term" value="F:zinc ion binding"/>
    <property type="evidence" value="ECO:0007669"/>
    <property type="project" value="UniProtKB-KW"/>
</dbReference>
<gene>
    <name evidence="8" type="ORF">AMAG_18139</name>
</gene>
<dbReference type="SUPFAM" id="SSF90229">
    <property type="entry name" value="CCCH zinc finger"/>
    <property type="match status" value="1"/>
</dbReference>
<evidence type="ECO:0000256" key="5">
    <source>
        <dbReference type="PROSITE-ProRule" id="PRU00723"/>
    </source>
</evidence>
<dbReference type="SMART" id="SM00356">
    <property type="entry name" value="ZnF_C3H1"/>
    <property type="match status" value="1"/>
</dbReference>
<dbReference type="OrthoDB" id="410307at2759"/>
<proteinExistence type="predicted"/>